<evidence type="ECO:0000313" key="3">
    <source>
        <dbReference type="EMBL" id="KAL3081787.1"/>
    </source>
</evidence>
<evidence type="ECO:0000256" key="2">
    <source>
        <dbReference type="SAM" id="SignalP"/>
    </source>
</evidence>
<dbReference type="Proteomes" id="UP001620626">
    <property type="component" value="Unassembled WGS sequence"/>
</dbReference>
<reference evidence="3 4" key="1">
    <citation type="submission" date="2024-10" db="EMBL/GenBank/DDBJ databases">
        <authorList>
            <person name="Kim D."/>
        </authorList>
    </citation>
    <scope>NUCLEOTIDE SEQUENCE [LARGE SCALE GENOMIC DNA]</scope>
    <source>
        <strain evidence="3">BH-2024</strain>
    </source>
</reference>
<accession>A0ABD2INZ5</accession>
<gene>
    <name evidence="3" type="ORF">niasHT_038296</name>
</gene>
<evidence type="ECO:0000256" key="1">
    <source>
        <dbReference type="SAM" id="MobiDB-lite"/>
    </source>
</evidence>
<evidence type="ECO:0000313" key="4">
    <source>
        <dbReference type="Proteomes" id="UP001620626"/>
    </source>
</evidence>
<protein>
    <submittedName>
        <fullName evidence="3">Uncharacterized protein</fullName>
    </submittedName>
</protein>
<proteinExistence type="predicted"/>
<dbReference type="EMBL" id="JBICBT010001128">
    <property type="protein sequence ID" value="KAL3081787.1"/>
    <property type="molecule type" value="Genomic_DNA"/>
</dbReference>
<keyword evidence="4" id="KW-1185">Reference proteome</keyword>
<keyword evidence="2" id="KW-0732">Signal</keyword>
<feature type="chain" id="PRO_5044750631" evidence="2">
    <location>
        <begin position="23"/>
        <end position="187"/>
    </location>
</feature>
<feature type="region of interest" description="Disordered" evidence="1">
    <location>
        <begin position="39"/>
        <end position="65"/>
    </location>
</feature>
<feature type="compositionally biased region" description="Low complexity" evidence="1">
    <location>
        <begin position="52"/>
        <end position="65"/>
    </location>
</feature>
<feature type="signal peptide" evidence="2">
    <location>
        <begin position="1"/>
        <end position="22"/>
    </location>
</feature>
<name>A0ABD2INZ5_9BILA</name>
<organism evidence="3 4">
    <name type="scientific">Heterodera trifolii</name>
    <dbReference type="NCBI Taxonomy" id="157864"/>
    <lineage>
        <taxon>Eukaryota</taxon>
        <taxon>Metazoa</taxon>
        <taxon>Ecdysozoa</taxon>
        <taxon>Nematoda</taxon>
        <taxon>Chromadorea</taxon>
        <taxon>Rhabditida</taxon>
        <taxon>Tylenchina</taxon>
        <taxon>Tylenchomorpha</taxon>
        <taxon>Tylenchoidea</taxon>
        <taxon>Heteroderidae</taxon>
        <taxon>Heteroderinae</taxon>
        <taxon>Heterodera</taxon>
    </lineage>
</organism>
<sequence length="187" mass="20490">MNLKSFSIYFLLPTLFFASVGADWTNFWEGLKNKFTGGGGANSAPMPQQNTFNQPPNGQGQFGPNGFNLNDQQMMAQQQQQPNIGQNAFGQPQQMPPNAEGGSGGIFSSMARKLMNFMAKDAPLDALVQDGRQSVVQVHQLFHSSRKSRTRSSPRTFSGKVLAHSSNLRTFSSELSFLSFITNSICT</sequence>
<comment type="caution">
    <text evidence="3">The sequence shown here is derived from an EMBL/GenBank/DDBJ whole genome shotgun (WGS) entry which is preliminary data.</text>
</comment>
<dbReference type="AlphaFoldDB" id="A0ABD2INZ5"/>